<dbReference type="Proteomes" id="UP000053927">
    <property type="component" value="Unassembled WGS sequence"/>
</dbReference>
<reference evidence="3" key="1">
    <citation type="journal article" date="2012" name="Science">
        <title>The Paleozoic origin of enzymatic lignin decomposition reconstructed from 31 fungal genomes.</title>
        <authorList>
            <person name="Floudas D."/>
            <person name="Binder M."/>
            <person name="Riley R."/>
            <person name="Barry K."/>
            <person name="Blanchette R.A."/>
            <person name="Henrissat B."/>
            <person name="Martinez A.T."/>
            <person name="Otillar R."/>
            <person name="Spatafora J.W."/>
            <person name="Yadav J.S."/>
            <person name="Aerts A."/>
            <person name="Benoit I."/>
            <person name="Boyd A."/>
            <person name="Carlson A."/>
            <person name="Copeland A."/>
            <person name="Coutinho P.M."/>
            <person name="de Vries R.P."/>
            <person name="Ferreira P."/>
            <person name="Findley K."/>
            <person name="Foster B."/>
            <person name="Gaskell J."/>
            <person name="Glotzer D."/>
            <person name="Gorecki P."/>
            <person name="Heitman J."/>
            <person name="Hesse C."/>
            <person name="Hori C."/>
            <person name="Igarashi K."/>
            <person name="Jurgens J.A."/>
            <person name="Kallen N."/>
            <person name="Kersten P."/>
            <person name="Kohler A."/>
            <person name="Kuees U."/>
            <person name="Kumar T.K.A."/>
            <person name="Kuo A."/>
            <person name="LaButti K."/>
            <person name="Larrondo L.F."/>
            <person name="Lindquist E."/>
            <person name="Ling A."/>
            <person name="Lombard V."/>
            <person name="Lucas S."/>
            <person name="Lundell T."/>
            <person name="Martin R."/>
            <person name="McLaughlin D.J."/>
            <person name="Morgenstern I."/>
            <person name="Morin E."/>
            <person name="Murat C."/>
            <person name="Nagy L.G."/>
            <person name="Nolan M."/>
            <person name="Ohm R.A."/>
            <person name="Patyshakuliyeva A."/>
            <person name="Rokas A."/>
            <person name="Ruiz-Duenas F.J."/>
            <person name="Sabat G."/>
            <person name="Salamov A."/>
            <person name="Samejima M."/>
            <person name="Schmutz J."/>
            <person name="Slot J.C."/>
            <person name="St John F."/>
            <person name="Stenlid J."/>
            <person name="Sun H."/>
            <person name="Sun S."/>
            <person name="Syed K."/>
            <person name="Tsang A."/>
            <person name="Wiebenga A."/>
            <person name="Young D."/>
            <person name="Pisabarro A."/>
            <person name="Eastwood D.C."/>
            <person name="Martin F."/>
            <person name="Cullen D."/>
            <person name="Grigoriev I.V."/>
            <person name="Hibbett D.S."/>
        </authorList>
    </citation>
    <scope>NUCLEOTIDE SEQUENCE [LARGE SCALE GENOMIC DNA]</scope>
    <source>
        <strain evidence="3">FP-91666</strain>
    </source>
</reference>
<evidence type="ECO:0000313" key="3">
    <source>
        <dbReference type="Proteomes" id="UP000053927"/>
    </source>
</evidence>
<dbReference type="AlphaFoldDB" id="R7RZF9"/>
<evidence type="ECO:0000313" key="2">
    <source>
        <dbReference type="EMBL" id="EIM79697.1"/>
    </source>
</evidence>
<evidence type="ECO:0000256" key="1">
    <source>
        <dbReference type="SAM" id="MobiDB-lite"/>
    </source>
</evidence>
<feature type="region of interest" description="Disordered" evidence="1">
    <location>
        <begin position="1"/>
        <end position="23"/>
    </location>
</feature>
<dbReference type="KEGG" id="shs:STEHIDRAFT_116397"/>
<dbReference type="RefSeq" id="XP_007311268.1">
    <property type="nucleotide sequence ID" value="XM_007311206.1"/>
</dbReference>
<proteinExistence type="predicted"/>
<organism evidence="2 3">
    <name type="scientific">Stereum hirsutum (strain FP-91666)</name>
    <name type="common">White-rot fungus</name>
    <dbReference type="NCBI Taxonomy" id="721885"/>
    <lineage>
        <taxon>Eukaryota</taxon>
        <taxon>Fungi</taxon>
        <taxon>Dikarya</taxon>
        <taxon>Basidiomycota</taxon>
        <taxon>Agaricomycotina</taxon>
        <taxon>Agaricomycetes</taxon>
        <taxon>Russulales</taxon>
        <taxon>Stereaceae</taxon>
        <taxon>Stereum</taxon>
    </lineage>
</organism>
<dbReference type="GeneID" id="18795907"/>
<protein>
    <submittedName>
        <fullName evidence="2">Uncharacterized protein</fullName>
    </submittedName>
</protein>
<gene>
    <name evidence="2" type="ORF">STEHIDRAFT_116397</name>
</gene>
<keyword evidence="3" id="KW-1185">Reference proteome</keyword>
<sequence length="100" mass="10937">MSATGDGGVGRDARYKERQEATPAVVNSAAACQDFTWWDLVGLGVEQWTADSESGWNVKYHRGEINNPKMDERMVCEGEELGGAVARSSRRAMLLDSGSR</sequence>
<name>R7RZF9_STEHR</name>
<dbReference type="EMBL" id="JH687402">
    <property type="protein sequence ID" value="EIM79697.1"/>
    <property type="molecule type" value="Genomic_DNA"/>
</dbReference>
<feature type="compositionally biased region" description="Basic and acidic residues" evidence="1">
    <location>
        <begin position="9"/>
        <end position="20"/>
    </location>
</feature>
<accession>R7RZF9</accession>